<proteinExistence type="predicted"/>
<organism evidence="1 5">
    <name type="scientific">Vibrio cholerae</name>
    <dbReference type="NCBI Taxonomy" id="666"/>
    <lineage>
        <taxon>Bacteria</taxon>
        <taxon>Pseudomonadati</taxon>
        <taxon>Pseudomonadota</taxon>
        <taxon>Gammaproteobacteria</taxon>
        <taxon>Vibrionales</taxon>
        <taxon>Vibrionaceae</taxon>
        <taxon>Vibrio</taxon>
    </lineage>
</organism>
<evidence type="ECO:0000313" key="2">
    <source>
        <dbReference type="EMBL" id="CSC22137.1"/>
    </source>
</evidence>
<dbReference type="AlphaFoldDB" id="A0A655R5G4"/>
<accession>A0A655R5G4</accession>
<name>A0A655R5G4_VIBCL</name>
<dbReference type="EMBL" id="CWQJ01000011">
    <property type="protein sequence ID" value="CSC22137.1"/>
    <property type="molecule type" value="Genomic_DNA"/>
</dbReference>
<dbReference type="EMBL" id="CWQY01000007">
    <property type="protein sequence ID" value="CSC47667.1"/>
    <property type="molecule type" value="Genomic_DNA"/>
</dbReference>
<evidence type="ECO:0000313" key="3">
    <source>
        <dbReference type="EMBL" id="CSC47667.1"/>
    </source>
</evidence>
<reference evidence="4 5" key="1">
    <citation type="submission" date="2015-07" db="EMBL/GenBank/DDBJ databases">
        <authorList>
            <consortium name="Pathogen Informatics"/>
        </authorList>
    </citation>
    <scope>NUCLEOTIDE SEQUENCE [LARGE SCALE GENOMIC DNA]</scope>
    <source>
        <strain evidence="3 4">A316</strain>
        <strain evidence="2 6">A325</strain>
        <strain evidence="1 5">A51</strain>
    </source>
</reference>
<dbReference type="Proteomes" id="UP000046067">
    <property type="component" value="Unassembled WGS sequence"/>
</dbReference>
<dbReference type="Proteomes" id="UP000044806">
    <property type="component" value="Unassembled WGS sequence"/>
</dbReference>
<evidence type="ECO:0000313" key="4">
    <source>
        <dbReference type="Proteomes" id="UP000041770"/>
    </source>
</evidence>
<gene>
    <name evidence="1" type="ORF">ERS013165_02576</name>
    <name evidence="3" type="ORF">ERS013200_01505</name>
    <name evidence="2" type="ORF">ERS013201_02089</name>
</gene>
<protein>
    <submittedName>
        <fullName evidence="1">Uncharacterized protein</fullName>
    </submittedName>
</protein>
<evidence type="ECO:0000313" key="1">
    <source>
        <dbReference type="EMBL" id="CSA84621.1"/>
    </source>
</evidence>
<sequence length="114" mass="13106">MPVKSNRKQRATDDQWGGIHIDKAINLGCTFWLTDRLLPNQLTTFSNCRSQTTTWGSPEYTTRNRCWTAITAQRQVRHFRTDRPFLRPIFLVKRNQSTTAGVHDNDVVICRGGG</sequence>
<dbReference type="Proteomes" id="UP000041770">
    <property type="component" value="Unassembled WGS sequence"/>
</dbReference>
<dbReference type="EMBL" id="CWOW01000013">
    <property type="protein sequence ID" value="CSA84621.1"/>
    <property type="molecule type" value="Genomic_DNA"/>
</dbReference>
<evidence type="ECO:0000313" key="6">
    <source>
        <dbReference type="Proteomes" id="UP000046067"/>
    </source>
</evidence>
<evidence type="ECO:0000313" key="5">
    <source>
        <dbReference type="Proteomes" id="UP000044806"/>
    </source>
</evidence>